<dbReference type="GO" id="GO:0009279">
    <property type="term" value="C:cell outer membrane"/>
    <property type="evidence" value="ECO:0007669"/>
    <property type="project" value="UniProtKB-SubCell"/>
</dbReference>
<dbReference type="AlphaFoldDB" id="A0A448L813"/>
<evidence type="ECO:0000256" key="5">
    <source>
        <dbReference type="ARBA" id="ARBA00023237"/>
    </source>
</evidence>
<evidence type="ECO:0000259" key="6">
    <source>
        <dbReference type="Pfam" id="PF07980"/>
    </source>
</evidence>
<evidence type="ECO:0000256" key="4">
    <source>
        <dbReference type="ARBA" id="ARBA00023136"/>
    </source>
</evidence>
<gene>
    <name evidence="8" type="ORF">NCTC13071_02127</name>
</gene>
<keyword evidence="4" id="KW-0472">Membrane</keyword>
<dbReference type="InterPro" id="IPR012944">
    <property type="entry name" value="SusD_RagB_dom"/>
</dbReference>
<organism evidence="8 9">
    <name type="scientific">Segatella oris</name>
    <dbReference type="NCBI Taxonomy" id="28135"/>
    <lineage>
        <taxon>Bacteria</taxon>
        <taxon>Pseudomonadati</taxon>
        <taxon>Bacteroidota</taxon>
        <taxon>Bacteroidia</taxon>
        <taxon>Bacteroidales</taxon>
        <taxon>Prevotellaceae</taxon>
        <taxon>Segatella</taxon>
    </lineage>
</organism>
<name>A0A448L813_9BACT</name>
<dbReference type="Proteomes" id="UP000274578">
    <property type="component" value="Chromosome 1"/>
</dbReference>
<dbReference type="Pfam" id="PF14322">
    <property type="entry name" value="SusD-like_3"/>
    <property type="match status" value="1"/>
</dbReference>
<dbReference type="InterPro" id="IPR011990">
    <property type="entry name" value="TPR-like_helical_dom_sf"/>
</dbReference>
<comment type="similarity">
    <text evidence="2">Belongs to the SusD family.</text>
</comment>
<accession>A0A448L813</accession>
<feature type="domain" description="RagB/SusD" evidence="6">
    <location>
        <begin position="377"/>
        <end position="513"/>
    </location>
</feature>
<dbReference type="KEGG" id="poc:NCTC13071_02127"/>
<evidence type="ECO:0000256" key="3">
    <source>
        <dbReference type="ARBA" id="ARBA00022729"/>
    </source>
</evidence>
<feature type="domain" description="SusD-like N-terminal" evidence="7">
    <location>
        <begin position="76"/>
        <end position="216"/>
    </location>
</feature>
<evidence type="ECO:0000313" key="9">
    <source>
        <dbReference type="Proteomes" id="UP000274578"/>
    </source>
</evidence>
<evidence type="ECO:0000259" key="7">
    <source>
        <dbReference type="Pfam" id="PF14322"/>
    </source>
</evidence>
<evidence type="ECO:0000313" key="8">
    <source>
        <dbReference type="EMBL" id="VEH16109.1"/>
    </source>
</evidence>
<reference evidence="8 9" key="1">
    <citation type="submission" date="2018-12" db="EMBL/GenBank/DDBJ databases">
        <authorList>
            <consortium name="Pathogen Informatics"/>
        </authorList>
    </citation>
    <scope>NUCLEOTIDE SEQUENCE [LARGE SCALE GENOMIC DNA]</scope>
    <source>
        <strain evidence="8 9">NCTC13071</strain>
    </source>
</reference>
<protein>
    <submittedName>
        <fullName evidence="8">SusD family</fullName>
    </submittedName>
</protein>
<keyword evidence="5" id="KW-0998">Cell outer membrane</keyword>
<dbReference type="Pfam" id="PF07980">
    <property type="entry name" value="SusD_RagB"/>
    <property type="match status" value="1"/>
</dbReference>
<evidence type="ECO:0000256" key="2">
    <source>
        <dbReference type="ARBA" id="ARBA00006275"/>
    </source>
</evidence>
<comment type="subcellular location">
    <subcellularLocation>
        <location evidence="1">Cell outer membrane</location>
    </subcellularLocation>
</comment>
<proteinExistence type="inferred from homology"/>
<dbReference type="InterPro" id="IPR033985">
    <property type="entry name" value="SusD-like_N"/>
</dbReference>
<dbReference type="Gene3D" id="1.25.40.390">
    <property type="match status" value="1"/>
</dbReference>
<dbReference type="SUPFAM" id="SSF48452">
    <property type="entry name" value="TPR-like"/>
    <property type="match status" value="1"/>
</dbReference>
<sequence>MLTACLALGITSCEDRLDIPKHGNMGSKETFYQTDEEAEQALAALHISFRANHYNWFFVKNLLADDVWCGGGSRGDNAQMEKLNEYTFGTDHNLVQSVYVNLYNIIYNANLIIEHVKPNTPNMRRDIAEARFFRAWANFELVTLWGTAPIVDHLLKPGEYRPGNATTEALWAFVESDLKAAIETGELPSKHDVNDAETGIRITKETAQAYLGKTFLFQGKYAEAAQMLDNVILSGKYALFTGEYDLLLHAVNNNCCEDLLEVQLRNDPEQAWNQVTMLYLMQGWRTDKLLYSGQAATEIATGTYGFLNPRKALYDAFVAEEGTNGYRLNSTLRTYEQMKAYGINIQPGAFVYGNEGYFMWKTRPLKADCIIDAPYFQGLQYTNPRVMRYAEVLLMAAEAHLQAGNPGKALDYVNQIRKRAKLSPLTTLTLEDIKKEKRLELCMESVRYQDLVRWGDAKEVLGKQGAQIPSLTANGMQWGFKNSTYGFRDRNKLLPIPLKETELNPNISQNEGWK</sequence>
<dbReference type="EMBL" id="LR134384">
    <property type="protein sequence ID" value="VEH16109.1"/>
    <property type="molecule type" value="Genomic_DNA"/>
</dbReference>
<evidence type="ECO:0000256" key="1">
    <source>
        <dbReference type="ARBA" id="ARBA00004442"/>
    </source>
</evidence>
<keyword evidence="3" id="KW-0732">Signal</keyword>